<feature type="domain" description="TraD/TraG TraM recognition site" evidence="9">
    <location>
        <begin position="420"/>
        <end position="540"/>
    </location>
</feature>
<comment type="similarity">
    <text evidence="2">Belongs to the VirD4/TraG family.</text>
</comment>
<keyword evidence="6 8" id="KW-0472">Membrane</keyword>
<dbReference type="EMBL" id="JAGTTM010000001">
    <property type="protein sequence ID" value="MCC2028833.1"/>
    <property type="molecule type" value="Genomic_DNA"/>
</dbReference>
<dbReference type="Proteomes" id="UP001139289">
    <property type="component" value="Unassembled WGS sequence"/>
</dbReference>
<dbReference type="InterPro" id="IPR051539">
    <property type="entry name" value="T4SS-coupling_protein"/>
</dbReference>
<dbReference type="InterPro" id="IPR027417">
    <property type="entry name" value="P-loop_NTPase"/>
</dbReference>
<dbReference type="AlphaFoldDB" id="A0A9X1LN76"/>
<feature type="region of interest" description="Disordered" evidence="7">
    <location>
        <begin position="568"/>
        <end position="616"/>
    </location>
</feature>
<dbReference type="CDD" id="cd01127">
    <property type="entry name" value="TrwB_TraG_TraD_VirD4"/>
    <property type="match status" value="1"/>
</dbReference>
<evidence type="ECO:0000256" key="4">
    <source>
        <dbReference type="ARBA" id="ARBA00022692"/>
    </source>
</evidence>
<feature type="transmembrane region" description="Helical" evidence="8">
    <location>
        <begin position="78"/>
        <end position="95"/>
    </location>
</feature>
<evidence type="ECO:0000256" key="2">
    <source>
        <dbReference type="ARBA" id="ARBA00008806"/>
    </source>
</evidence>
<feature type="compositionally biased region" description="Basic and acidic residues" evidence="7">
    <location>
        <begin position="516"/>
        <end position="525"/>
    </location>
</feature>
<keyword evidence="3" id="KW-1003">Cell membrane</keyword>
<feature type="compositionally biased region" description="Acidic residues" evidence="7">
    <location>
        <begin position="602"/>
        <end position="616"/>
    </location>
</feature>
<dbReference type="Pfam" id="PF12696">
    <property type="entry name" value="TraG-D_C"/>
    <property type="match status" value="1"/>
</dbReference>
<dbReference type="Pfam" id="PF02534">
    <property type="entry name" value="T4SS-DNA_transf"/>
    <property type="match status" value="1"/>
</dbReference>
<gene>
    <name evidence="10" type="ORF">KEC56_04760</name>
</gene>
<sequence length="616" mass="66015">MNNSWFGKALAVLVAAAFLLSLAFTFIAESVTAALCGARPTASSLFSGLILAITGDPTQYQVDGTCALPVWQIRIADLVAVLLLVALAVAVFALYRRYRESDRAFITDLRTRPGFAAASEIRQHLSAKAVLRRAKQLRPDLQHPKPTDVGWRIGRSRGRDVYVSIEDSVALEGPPRSGKGYRVLISAILDWSGPLITTSTTNDNLTATMHMRQHRGHTHVFDPQGLSGVRNPLRVSPLAGCEDPLIAMQRGTAIITGTALGASTANGEWAQASGVVLGRLLHAAAVGDRTIEDIYDWGSSPALARTAVDVLRSDGAPGWGDNLEATISGDEKIVSSIWFGVQGAVAPLAVPQIRSALMPGRGDPLFDPNEFLDAANTLYLIGSSSGASAMGGFLGALLDDIVEVARNRALASPGSRLAHPLGLILDEIANMFRWGALPRVMADGGGRGICTFVVLQALSQAETNWSRAEADTIWAAATAKVLLGGASHVAHLRDVEALLGTRDARRTERSWNSTEAGHHTSERQDRLPLMSVDEIRRMPQTLGLLAYRNRRGVLLDLAGWDERRDARQIQHGKRSTEQEQRAVFGAATTTPLTPEPAAPEAVDPEPAESAEAVSEE</sequence>
<dbReference type="InterPro" id="IPR032689">
    <property type="entry name" value="TraG-D_C"/>
</dbReference>
<comment type="caution">
    <text evidence="10">The sequence shown here is derived from an EMBL/GenBank/DDBJ whole genome shotgun (WGS) entry which is preliminary data.</text>
</comment>
<reference evidence="10" key="1">
    <citation type="submission" date="2021-04" db="EMBL/GenBank/DDBJ databases">
        <title>Microbacterium tenobrionis sp. nov. and Microbacterium allomyrinae sp. nov., isolated from larvae of Tenobrio molitor and Allomyrina dichotoma, respectively.</title>
        <authorList>
            <person name="Lee S.D."/>
        </authorList>
    </citation>
    <scope>NUCLEOTIDE SEQUENCE</scope>
    <source>
        <strain evidence="10">YMB-B2</strain>
    </source>
</reference>
<name>A0A9X1LN76_9MICO</name>
<dbReference type="SUPFAM" id="SSF52540">
    <property type="entry name" value="P-loop containing nucleoside triphosphate hydrolases"/>
    <property type="match status" value="1"/>
</dbReference>
<evidence type="ECO:0000256" key="6">
    <source>
        <dbReference type="ARBA" id="ARBA00023136"/>
    </source>
</evidence>
<dbReference type="PANTHER" id="PTHR37937">
    <property type="entry name" value="CONJUGATIVE TRANSFER: DNA TRANSPORT"/>
    <property type="match status" value="1"/>
</dbReference>
<evidence type="ECO:0000256" key="7">
    <source>
        <dbReference type="SAM" id="MobiDB-lite"/>
    </source>
</evidence>
<evidence type="ECO:0000313" key="10">
    <source>
        <dbReference type="EMBL" id="MCC2028833.1"/>
    </source>
</evidence>
<accession>A0A9X1LN76</accession>
<evidence type="ECO:0000256" key="8">
    <source>
        <dbReference type="SAM" id="Phobius"/>
    </source>
</evidence>
<keyword evidence="5 8" id="KW-1133">Transmembrane helix</keyword>
<proteinExistence type="inferred from homology"/>
<organism evidence="10 11">
    <name type="scientific">Microbacterium tenebrionis</name>
    <dbReference type="NCBI Taxonomy" id="2830665"/>
    <lineage>
        <taxon>Bacteria</taxon>
        <taxon>Bacillati</taxon>
        <taxon>Actinomycetota</taxon>
        <taxon>Actinomycetes</taxon>
        <taxon>Micrococcales</taxon>
        <taxon>Microbacteriaceae</taxon>
        <taxon>Microbacterium</taxon>
    </lineage>
</organism>
<dbReference type="GO" id="GO:0005886">
    <property type="term" value="C:plasma membrane"/>
    <property type="evidence" value="ECO:0007669"/>
    <property type="project" value="UniProtKB-SubCell"/>
</dbReference>
<evidence type="ECO:0000259" key="9">
    <source>
        <dbReference type="Pfam" id="PF12696"/>
    </source>
</evidence>
<protein>
    <submittedName>
        <fullName evidence="10">Type IV secretory system conjugative DNA transfer family protein</fullName>
    </submittedName>
</protein>
<feature type="region of interest" description="Disordered" evidence="7">
    <location>
        <begin position="506"/>
        <end position="525"/>
    </location>
</feature>
<evidence type="ECO:0000256" key="3">
    <source>
        <dbReference type="ARBA" id="ARBA00022475"/>
    </source>
</evidence>
<evidence type="ECO:0000256" key="1">
    <source>
        <dbReference type="ARBA" id="ARBA00004651"/>
    </source>
</evidence>
<keyword evidence="11" id="KW-1185">Reference proteome</keyword>
<dbReference type="Gene3D" id="3.40.50.300">
    <property type="entry name" value="P-loop containing nucleotide triphosphate hydrolases"/>
    <property type="match status" value="1"/>
</dbReference>
<evidence type="ECO:0000313" key="11">
    <source>
        <dbReference type="Proteomes" id="UP001139289"/>
    </source>
</evidence>
<evidence type="ECO:0000256" key="5">
    <source>
        <dbReference type="ARBA" id="ARBA00022989"/>
    </source>
</evidence>
<keyword evidence="4 8" id="KW-0812">Transmembrane</keyword>
<dbReference type="InterPro" id="IPR003688">
    <property type="entry name" value="TraG/VirD4"/>
</dbReference>
<feature type="compositionally biased region" description="Basic and acidic residues" evidence="7">
    <location>
        <begin position="568"/>
        <end position="580"/>
    </location>
</feature>
<dbReference type="RefSeq" id="WP_227530032.1">
    <property type="nucleotide sequence ID" value="NZ_JAGTTM010000001.1"/>
</dbReference>
<dbReference type="PANTHER" id="PTHR37937:SF1">
    <property type="entry name" value="CONJUGATIVE TRANSFER: DNA TRANSPORT"/>
    <property type="match status" value="1"/>
</dbReference>
<comment type="subcellular location">
    <subcellularLocation>
        <location evidence="1">Cell membrane</location>
        <topology evidence="1">Multi-pass membrane protein</topology>
    </subcellularLocation>
</comment>